<dbReference type="GO" id="GO:0009506">
    <property type="term" value="C:plasmodesma"/>
    <property type="evidence" value="ECO:0007669"/>
    <property type="project" value="TreeGrafter"/>
</dbReference>
<feature type="compositionally biased region" description="Low complexity" evidence="2">
    <location>
        <begin position="602"/>
        <end position="613"/>
    </location>
</feature>
<feature type="region of interest" description="Disordered" evidence="2">
    <location>
        <begin position="243"/>
        <end position="322"/>
    </location>
</feature>
<dbReference type="CDD" id="cd23767">
    <property type="entry name" value="IQCD"/>
    <property type="match status" value="1"/>
</dbReference>
<keyword evidence="1" id="KW-0143">Chaperone</keyword>
<dbReference type="Pfam" id="PF02179">
    <property type="entry name" value="BAG"/>
    <property type="match status" value="1"/>
</dbReference>
<dbReference type="InterPro" id="IPR036533">
    <property type="entry name" value="BAG_dom_sf"/>
</dbReference>
<proteinExistence type="predicted"/>
<dbReference type="Gene3D" id="1.20.58.120">
    <property type="entry name" value="BAG domain"/>
    <property type="match status" value="1"/>
</dbReference>
<protein>
    <submittedName>
        <fullName evidence="5">BAG family molecular chaperone regulator 6</fullName>
    </submittedName>
</protein>
<reference evidence="5" key="1">
    <citation type="submission" date="2025-08" db="UniProtKB">
        <authorList>
            <consortium name="RefSeq"/>
        </authorList>
    </citation>
    <scope>IDENTIFICATION</scope>
</reference>
<feature type="region of interest" description="Disordered" evidence="2">
    <location>
        <begin position="581"/>
        <end position="618"/>
    </location>
</feature>
<keyword evidence="4" id="KW-1185">Reference proteome</keyword>
<dbReference type="RefSeq" id="XP_039143039.1">
    <property type="nucleotide sequence ID" value="XM_039287105.1"/>
</dbReference>
<feature type="domain" description="BAG" evidence="3">
    <location>
        <begin position="414"/>
        <end position="489"/>
    </location>
</feature>
<evidence type="ECO:0000259" key="3">
    <source>
        <dbReference type="PROSITE" id="PS51035"/>
    </source>
</evidence>
<dbReference type="AlphaFoldDB" id="A0AB40CYB7"/>
<dbReference type="SUPFAM" id="SSF63491">
    <property type="entry name" value="BAG domain"/>
    <property type="match status" value="1"/>
</dbReference>
<evidence type="ECO:0000256" key="1">
    <source>
        <dbReference type="ARBA" id="ARBA00023186"/>
    </source>
</evidence>
<feature type="region of interest" description="Disordered" evidence="2">
    <location>
        <begin position="335"/>
        <end position="375"/>
    </location>
</feature>
<feature type="region of interest" description="Disordered" evidence="2">
    <location>
        <begin position="746"/>
        <end position="765"/>
    </location>
</feature>
<dbReference type="PANTHER" id="PTHR33322:SF16">
    <property type="entry name" value="BAG FAMILY MOLECULAR CHAPERONE REGULATOR 6"/>
    <property type="match status" value="1"/>
</dbReference>
<sequence>MYPVYGYMEPHHGPCSLSHQIDQNSHPYYHSMPMHYNAMTMNNSPDYNACCNKSYPYGYQAFRPPYFHYQPPPQFYQHGPYPPFPDHPYYSPYFIPPPPDNHCCGCPNYACHQRENNGVKILKQSPEPEQKKSSDLSNYHYPVVWFPPDYLNEKNMNNLKNLVHGGEEKKKTQPPWPIVWMPGNEKPEGNVKELKEINDAPKSVEEPPKFKIIPLKFLENGVEKENKENNKVRSIPVKQFEEMPEMQRQGDDVKKSSVVEMPMEEKKDVKKSNSGKLTSPAKSSKLPPVCLRVDPLPKKKGSNGSSMSPCPPEIKETKKDNEKEDIKVVEIKDKSSKNVEQVHEKVVSDDKKVEGKSSEDENLKNITEAASDRKKSEVKKITKSMSESEAAVLIQSAYRGYEVRRMQVLEKLRKIARVQERIADVRTQIHQFEASKERDSKQQAVISETVMNLLLQLDTIQGLHPDVREIRKSVARELVFLQEKLDTLGSCIAKSNGSDEANKQSKDEVLEMGTQSVAVIDGEKYEEITEDEQRGSAEMTEPVEHEKYASDSSTNTIDSKMVEESQLICDRKETEAMDDKIGESIDPPVSSVCREENEDRTTTTPTEPIESTNDSGKALDTQPEYVEQMPNIVDEVEKIAAETSTITPEIVPAQSEFAQDLEKQIMHQSDNKEKILAMPCNEEVIAESVALVEGDQIEKIAEEISAEKLKLKEESDGEKSVPAVGNEIAKIAEESATILTTDIDPTLSETSEISEEKTGNNEESSSIIQSVIADEAHTFVKIAAESATATTLDIVPTQSGQTELSEEKPDSTEESSLIMPLLTEGEGKIENVAEDSAAMEFDIVSTQSEHAEILEDKPDFNEESSSIMQSIAAERAKIEHIAEESAVIMTPDIVPTKNDSADNQVVNAQDTFSEEKRLLEENQKLREMLEKLFEAGKEQLEVISTLNRRVKNLEKKVTSSQKKKPRVKMNKTSKSTTYFTGNNNTVTSAA</sequence>
<dbReference type="SMART" id="SM00264">
    <property type="entry name" value="BAG"/>
    <property type="match status" value="1"/>
</dbReference>
<dbReference type="PROSITE" id="PS50096">
    <property type="entry name" value="IQ"/>
    <property type="match status" value="1"/>
</dbReference>
<dbReference type="PANTHER" id="PTHR33322">
    <property type="entry name" value="BAG DOMAIN CONTAINING PROTEIN, EXPRESSED"/>
    <property type="match status" value="1"/>
</dbReference>
<feature type="compositionally biased region" description="Basic and acidic residues" evidence="2">
    <location>
        <begin position="248"/>
        <end position="271"/>
    </location>
</feature>
<feature type="compositionally biased region" description="Basic and acidic residues" evidence="2">
    <location>
        <begin position="313"/>
        <end position="322"/>
    </location>
</feature>
<name>A0AB40CYB7_DIOCR</name>
<gene>
    <name evidence="5" type="primary">LOC120280315</name>
</gene>
<feature type="region of interest" description="Disordered" evidence="2">
    <location>
        <begin position="954"/>
        <end position="990"/>
    </location>
</feature>
<dbReference type="InterPro" id="IPR003103">
    <property type="entry name" value="BAG_domain"/>
</dbReference>
<dbReference type="Proteomes" id="UP001515500">
    <property type="component" value="Chromosome 17"/>
</dbReference>
<feature type="compositionally biased region" description="Polar residues" evidence="2">
    <location>
        <begin position="972"/>
        <end position="990"/>
    </location>
</feature>
<dbReference type="FunFam" id="1.20.58.120:FF:000010">
    <property type="entry name" value="BAG family molecular chaperone regulator 6"/>
    <property type="match status" value="1"/>
</dbReference>
<organism evidence="4 5">
    <name type="scientific">Dioscorea cayennensis subsp. rotundata</name>
    <name type="common">White Guinea yam</name>
    <name type="synonym">Dioscorea rotundata</name>
    <dbReference type="NCBI Taxonomy" id="55577"/>
    <lineage>
        <taxon>Eukaryota</taxon>
        <taxon>Viridiplantae</taxon>
        <taxon>Streptophyta</taxon>
        <taxon>Embryophyta</taxon>
        <taxon>Tracheophyta</taxon>
        <taxon>Spermatophyta</taxon>
        <taxon>Magnoliopsida</taxon>
        <taxon>Liliopsida</taxon>
        <taxon>Dioscoreales</taxon>
        <taxon>Dioscoreaceae</taxon>
        <taxon>Dioscorea</taxon>
    </lineage>
</organism>
<dbReference type="GeneID" id="120280315"/>
<dbReference type="InterPro" id="IPR040400">
    <property type="entry name" value="BAG5/6/7/8"/>
</dbReference>
<evidence type="ECO:0000313" key="5">
    <source>
        <dbReference type="RefSeq" id="XP_039143039.1"/>
    </source>
</evidence>
<feature type="compositionally biased region" description="Polar residues" evidence="2">
    <location>
        <begin position="272"/>
        <end position="282"/>
    </location>
</feature>
<feature type="region of interest" description="Disordered" evidence="2">
    <location>
        <begin position="528"/>
        <end position="557"/>
    </location>
</feature>
<evidence type="ECO:0000256" key="2">
    <source>
        <dbReference type="SAM" id="MobiDB-lite"/>
    </source>
</evidence>
<accession>A0AB40CYB7</accession>
<feature type="compositionally biased region" description="Basic residues" evidence="2">
    <location>
        <begin position="961"/>
        <end position="971"/>
    </location>
</feature>
<dbReference type="GO" id="GO:0051087">
    <property type="term" value="F:protein-folding chaperone binding"/>
    <property type="evidence" value="ECO:0007669"/>
    <property type="project" value="InterPro"/>
</dbReference>
<evidence type="ECO:0000313" key="4">
    <source>
        <dbReference type="Proteomes" id="UP001515500"/>
    </source>
</evidence>
<feature type="compositionally biased region" description="Basic and acidic residues" evidence="2">
    <location>
        <begin position="335"/>
        <end position="363"/>
    </location>
</feature>
<dbReference type="PROSITE" id="PS51035">
    <property type="entry name" value="BAG"/>
    <property type="match status" value="1"/>
</dbReference>
<dbReference type="GO" id="GO:0006457">
    <property type="term" value="P:protein folding"/>
    <property type="evidence" value="ECO:0007669"/>
    <property type="project" value="TreeGrafter"/>
</dbReference>
<feature type="region of interest" description="Disordered" evidence="2">
    <location>
        <begin position="796"/>
        <end position="816"/>
    </location>
</feature>